<evidence type="ECO:0000256" key="1">
    <source>
        <dbReference type="ARBA" id="ARBA00022723"/>
    </source>
</evidence>
<keyword evidence="2 5" id="KW-0863">Zinc-finger</keyword>
<sequence>MACVIVGCKSHSSRKENETEIISFHRFPTDDAMRQKWIIAIARPNMNWKKQDRVCSKHFEKDYFITIDHKWRRLKPNAVPSLHLRSEMNVISTTSTSFNAVPPSSSISMSPVQQQTDLISRVFKLEKDNKMLQKIARQRLLKINSLRQKARRLKKKNIDLHTRLMDLLKNERIEAENLLLLESVMDNPIIKRYLTKQMGDNTREFSLEMKKFAVTLNYLSPRAYTFLRSELKDILPHPKTIGKWYQTIDCNPGFTVEAVDAIRERVKLTNGKPLYCALSLDEMALRKLVEWDGTNYFGFVNIGCDLDSHDIPLAKEALVFIITAINDTWKIPVGYFLINSITAQQKAILVQQCVSLLAETGANIVTLTFDGAATNKAMSSHLGCDLLNYFFIQNDHKIYLWPDPCHNIKLIRNTFGDKKVLIDHQGNKISWFYIELLHKIQNNEGLHLGTKIKKDHIEYVKQKMKVRLATQLLSVSVADALEFCRDIGIPEFLGCDGTIQFIRIFNNLFDVMNSRNMRAKGRKRALAKFNVEETKNFFENVEVYIKHLKFLDGTLVIDSNRSTGFRGFIVCMKSLIALYNTLIAQENSTLNYICTYKLSQDHLELFFGSIRAKCGFNNNPSARMFRAAYKRLLVHAQFKDSATGNCLPLEKITILNAYAINSTTGNSRLVESPGDITMNLENLDDHDYIFPTLTEYAHHVVEYIAGFVVRKLKKQLHCETCIQSMLESTANKNTFSLVSHKNRGGLIQPSDGVTKVCSTAEKILREYQTRVGSKCVGQPKYFLTMINKLSGMLLPTSIFNNLIDHSLENYFLDDHRTLLIKLIGKEFLKIRIYYITKNISAPAEKIRTFLNKTVIFKGQ</sequence>
<dbReference type="Pfam" id="PF12017">
    <property type="entry name" value="Tnp_P_element"/>
    <property type="match status" value="1"/>
</dbReference>
<dbReference type="SMART" id="SM00980">
    <property type="entry name" value="THAP"/>
    <property type="match status" value="1"/>
</dbReference>
<name>A0A921YWQ3_MANSE</name>
<dbReference type="InterPro" id="IPR006612">
    <property type="entry name" value="THAP_Znf"/>
</dbReference>
<evidence type="ECO:0000259" key="6">
    <source>
        <dbReference type="PROSITE" id="PS50950"/>
    </source>
</evidence>
<keyword evidence="1" id="KW-0479">Metal-binding</keyword>
<gene>
    <name evidence="7" type="ORF">O3G_MSEX004643</name>
</gene>
<dbReference type="GO" id="GO:0008270">
    <property type="term" value="F:zinc ion binding"/>
    <property type="evidence" value="ECO:0007669"/>
    <property type="project" value="UniProtKB-KW"/>
</dbReference>
<evidence type="ECO:0000313" key="7">
    <source>
        <dbReference type="EMBL" id="KAG6446753.1"/>
    </source>
</evidence>
<organism evidence="7 8">
    <name type="scientific">Manduca sexta</name>
    <name type="common">Tobacco hawkmoth</name>
    <name type="synonym">Tobacco hornworm</name>
    <dbReference type="NCBI Taxonomy" id="7130"/>
    <lineage>
        <taxon>Eukaryota</taxon>
        <taxon>Metazoa</taxon>
        <taxon>Ecdysozoa</taxon>
        <taxon>Arthropoda</taxon>
        <taxon>Hexapoda</taxon>
        <taxon>Insecta</taxon>
        <taxon>Pterygota</taxon>
        <taxon>Neoptera</taxon>
        <taxon>Endopterygota</taxon>
        <taxon>Lepidoptera</taxon>
        <taxon>Glossata</taxon>
        <taxon>Ditrysia</taxon>
        <taxon>Bombycoidea</taxon>
        <taxon>Sphingidae</taxon>
        <taxon>Sphinginae</taxon>
        <taxon>Sphingini</taxon>
        <taxon>Manduca</taxon>
    </lineage>
</organism>
<evidence type="ECO:0000256" key="4">
    <source>
        <dbReference type="ARBA" id="ARBA00023125"/>
    </source>
</evidence>
<dbReference type="PANTHER" id="PTHR47577:SF2">
    <property type="entry name" value="THAP DOMAIN CONTAINING 9"/>
    <property type="match status" value="1"/>
</dbReference>
<feature type="domain" description="THAP-type" evidence="6">
    <location>
        <begin position="1"/>
        <end position="83"/>
    </location>
</feature>
<dbReference type="Proteomes" id="UP000791440">
    <property type="component" value="Unassembled WGS sequence"/>
</dbReference>
<dbReference type="Pfam" id="PF21787">
    <property type="entry name" value="TNP-like_RNaseH_N"/>
    <property type="match status" value="1"/>
</dbReference>
<keyword evidence="8" id="KW-1185">Reference proteome</keyword>
<dbReference type="PANTHER" id="PTHR47577">
    <property type="entry name" value="THAP DOMAIN-CONTAINING PROTEIN 6"/>
    <property type="match status" value="1"/>
</dbReference>
<dbReference type="Pfam" id="PF21788">
    <property type="entry name" value="TNP-like_GBD"/>
    <property type="match status" value="1"/>
</dbReference>
<reference evidence="7" key="1">
    <citation type="journal article" date="2016" name="Insect Biochem. Mol. Biol.">
        <title>Multifaceted biological insights from a draft genome sequence of the tobacco hornworm moth, Manduca sexta.</title>
        <authorList>
            <person name="Kanost M.R."/>
            <person name="Arrese E.L."/>
            <person name="Cao X."/>
            <person name="Chen Y.R."/>
            <person name="Chellapilla S."/>
            <person name="Goldsmith M.R."/>
            <person name="Grosse-Wilde E."/>
            <person name="Heckel D.G."/>
            <person name="Herndon N."/>
            <person name="Jiang H."/>
            <person name="Papanicolaou A."/>
            <person name="Qu J."/>
            <person name="Soulages J.L."/>
            <person name="Vogel H."/>
            <person name="Walters J."/>
            <person name="Waterhouse R.M."/>
            <person name="Ahn S.J."/>
            <person name="Almeida F.C."/>
            <person name="An C."/>
            <person name="Aqrawi P."/>
            <person name="Bretschneider A."/>
            <person name="Bryant W.B."/>
            <person name="Bucks S."/>
            <person name="Chao H."/>
            <person name="Chevignon G."/>
            <person name="Christen J.M."/>
            <person name="Clarke D.F."/>
            <person name="Dittmer N.T."/>
            <person name="Ferguson L.C.F."/>
            <person name="Garavelou S."/>
            <person name="Gordon K.H.J."/>
            <person name="Gunaratna R.T."/>
            <person name="Han Y."/>
            <person name="Hauser F."/>
            <person name="He Y."/>
            <person name="Heidel-Fischer H."/>
            <person name="Hirsh A."/>
            <person name="Hu Y."/>
            <person name="Jiang H."/>
            <person name="Kalra D."/>
            <person name="Klinner C."/>
            <person name="Konig C."/>
            <person name="Kovar C."/>
            <person name="Kroll A.R."/>
            <person name="Kuwar S.S."/>
            <person name="Lee S.L."/>
            <person name="Lehman R."/>
            <person name="Li K."/>
            <person name="Li Z."/>
            <person name="Liang H."/>
            <person name="Lovelace S."/>
            <person name="Lu Z."/>
            <person name="Mansfield J.H."/>
            <person name="McCulloch K.J."/>
            <person name="Mathew T."/>
            <person name="Morton B."/>
            <person name="Muzny D.M."/>
            <person name="Neunemann D."/>
            <person name="Ongeri F."/>
            <person name="Pauchet Y."/>
            <person name="Pu L.L."/>
            <person name="Pyrousis I."/>
            <person name="Rao X.J."/>
            <person name="Redding A."/>
            <person name="Roesel C."/>
            <person name="Sanchez-Gracia A."/>
            <person name="Schaack S."/>
            <person name="Shukla A."/>
            <person name="Tetreau G."/>
            <person name="Wang Y."/>
            <person name="Xiong G.H."/>
            <person name="Traut W."/>
            <person name="Walsh T.K."/>
            <person name="Worley K.C."/>
            <person name="Wu D."/>
            <person name="Wu W."/>
            <person name="Wu Y.Q."/>
            <person name="Zhang X."/>
            <person name="Zou Z."/>
            <person name="Zucker H."/>
            <person name="Briscoe A.D."/>
            <person name="Burmester T."/>
            <person name="Clem R.J."/>
            <person name="Feyereisen R."/>
            <person name="Grimmelikhuijzen C.J.P."/>
            <person name="Hamodrakas S.J."/>
            <person name="Hansson B.S."/>
            <person name="Huguet E."/>
            <person name="Jermiin L.S."/>
            <person name="Lan Q."/>
            <person name="Lehman H.K."/>
            <person name="Lorenzen M."/>
            <person name="Merzendorfer H."/>
            <person name="Michalopoulos I."/>
            <person name="Morton D.B."/>
            <person name="Muthukrishnan S."/>
            <person name="Oakeshott J.G."/>
            <person name="Palmer W."/>
            <person name="Park Y."/>
            <person name="Passarelli A.L."/>
            <person name="Rozas J."/>
            <person name="Schwartz L.M."/>
            <person name="Smith W."/>
            <person name="Southgate A."/>
            <person name="Vilcinskas A."/>
            <person name="Vogt R."/>
            <person name="Wang P."/>
            <person name="Werren J."/>
            <person name="Yu X.Q."/>
            <person name="Zhou J.J."/>
            <person name="Brown S.J."/>
            <person name="Scherer S.E."/>
            <person name="Richards S."/>
            <person name="Blissard G.W."/>
        </authorList>
    </citation>
    <scope>NUCLEOTIDE SEQUENCE</scope>
</reference>
<evidence type="ECO:0000313" key="8">
    <source>
        <dbReference type="Proteomes" id="UP000791440"/>
    </source>
</evidence>
<dbReference type="PROSITE" id="PS50950">
    <property type="entry name" value="ZF_THAP"/>
    <property type="match status" value="1"/>
</dbReference>
<comment type="caution">
    <text evidence="7">The sequence shown here is derived from an EMBL/GenBank/DDBJ whole genome shotgun (WGS) entry which is preliminary data.</text>
</comment>
<evidence type="ECO:0000256" key="5">
    <source>
        <dbReference type="PROSITE-ProRule" id="PRU00309"/>
    </source>
</evidence>
<keyword evidence="4 5" id="KW-0238">DNA-binding</keyword>
<dbReference type="InterPro" id="IPR048365">
    <property type="entry name" value="TNP-like_RNaseH_N"/>
</dbReference>
<dbReference type="AlphaFoldDB" id="A0A921YWQ3"/>
<dbReference type="InterPro" id="IPR048366">
    <property type="entry name" value="TNP-like_GBD"/>
</dbReference>
<evidence type="ECO:0000256" key="2">
    <source>
        <dbReference type="ARBA" id="ARBA00022771"/>
    </source>
</evidence>
<accession>A0A921YWQ3</accession>
<proteinExistence type="predicted"/>
<dbReference type="SMART" id="SM00692">
    <property type="entry name" value="DM3"/>
    <property type="match status" value="1"/>
</dbReference>
<dbReference type="EMBL" id="JH668337">
    <property type="protein sequence ID" value="KAG6446753.1"/>
    <property type="molecule type" value="Genomic_DNA"/>
</dbReference>
<dbReference type="Pfam" id="PF21789">
    <property type="entry name" value="TNP-like_RNaseH_C"/>
    <property type="match status" value="1"/>
</dbReference>
<dbReference type="InterPro" id="IPR021896">
    <property type="entry name" value="THAP9-like_HTH"/>
</dbReference>
<dbReference type="GO" id="GO:0003677">
    <property type="term" value="F:DNA binding"/>
    <property type="evidence" value="ECO:0007669"/>
    <property type="project" value="UniProtKB-UniRule"/>
</dbReference>
<dbReference type="InterPro" id="IPR048367">
    <property type="entry name" value="TNP-like_RNaseH_C"/>
</dbReference>
<protein>
    <recommendedName>
        <fullName evidence="6">THAP-type domain-containing protein</fullName>
    </recommendedName>
</protein>
<reference evidence="7" key="2">
    <citation type="submission" date="2020-12" db="EMBL/GenBank/DDBJ databases">
        <authorList>
            <person name="Kanost M."/>
        </authorList>
    </citation>
    <scope>NUCLEOTIDE SEQUENCE</scope>
</reference>
<dbReference type="Pfam" id="PF05485">
    <property type="entry name" value="THAP"/>
    <property type="match status" value="1"/>
</dbReference>
<evidence type="ECO:0000256" key="3">
    <source>
        <dbReference type="ARBA" id="ARBA00022833"/>
    </source>
</evidence>
<keyword evidence="3" id="KW-0862">Zinc</keyword>